<reference evidence="2 3" key="1">
    <citation type="submission" date="2017-08" db="EMBL/GenBank/DDBJ databases">
        <title>Draft genome sequence of filamentous cyanobacterium Calothrix elsteri CCALA 953.</title>
        <authorList>
            <person name="Gagunashvili A.N."/>
            <person name="Elster J."/>
            <person name="Andresson O.S."/>
        </authorList>
    </citation>
    <scope>NUCLEOTIDE SEQUENCE [LARGE SCALE GENOMIC DNA]</scope>
    <source>
        <strain evidence="2 3">CCALA 953</strain>
    </source>
</reference>
<accession>A0A2A2TFK4</accession>
<evidence type="ECO:0000259" key="1">
    <source>
        <dbReference type="Pfam" id="PF24869"/>
    </source>
</evidence>
<dbReference type="Pfam" id="PF24869">
    <property type="entry name" value="DUF7734"/>
    <property type="match status" value="1"/>
</dbReference>
<organism evidence="2 3">
    <name type="scientific">Brunnivagina elsteri CCALA 953</name>
    <dbReference type="NCBI Taxonomy" id="987040"/>
    <lineage>
        <taxon>Bacteria</taxon>
        <taxon>Bacillati</taxon>
        <taxon>Cyanobacteriota</taxon>
        <taxon>Cyanophyceae</taxon>
        <taxon>Nostocales</taxon>
        <taxon>Calotrichaceae</taxon>
        <taxon>Brunnivagina</taxon>
    </lineage>
</organism>
<dbReference type="PANTHER" id="PTHR36729:SF2">
    <property type="entry name" value="EXPRESSED PROTEIN"/>
    <property type="match status" value="1"/>
</dbReference>
<dbReference type="Proteomes" id="UP000218238">
    <property type="component" value="Unassembled WGS sequence"/>
</dbReference>
<name>A0A2A2TFK4_9CYAN</name>
<protein>
    <recommendedName>
        <fullName evidence="1">DUF7734 domain-containing protein</fullName>
    </recommendedName>
</protein>
<proteinExistence type="predicted"/>
<gene>
    <name evidence="2" type="ORF">CK510_18830</name>
</gene>
<keyword evidence="3" id="KW-1185">Reference proteome</keyword>
<dbReference type="EMBL" id="NTFS01000229">
    <property type="protein sequence ID" value="PAX52524.1"/>
    <property type="molecule type" value="Genomic_DNA"/>
</dbReference>
<sequence>MIGKRLEQYTIKHPEEVLLVTVEINGEEDQIAIFKGFSSSLVRPTNFDPDVPVLPDGAKILRIDRAVSPYNPDAPRYLEQGLSWEIMQTRLADTR</sequence>
<dbReference type="OrthoDB" id="463229at2"/>
<dbReference type="RefSeq" id="WP_095723164.1">
    <property type="nucleotide sequence ID" value="NZ_NTFS01000229.1"/>
</dbReference>
<dbReference type="InterPro" id="IPR056636">
    <property type="entry name" value="DUF7734"/>
</dbReference>
<evidence type="ECO:0000313" key="3">
    <source>
        <dbReference type="Proteomes" id="UP000218238"/>
    </source>
</evidence>
<comment type="caution">
    <text evidence="2">The sequence shown here is derived from an EMBL/GenBank/DDBJ whole genome shotgun (WGS) entry which is preliminary data.</text>
</comment>
<dbReference type="AlphaFoldDB" id="A0A2A2TFK4"/>
<dbReference type="PANTHER" id="PTHR36729">
    <property type="entry name" value="EXPRESSED PROTEIN"/>
    <property type="match status" value="1"/>
</dbReference>
<feature type="domain" description="DUF7734" evidence="1">
    <location>
        <begin position="4"/>
        <end position="91"/>
    </location>
</feature>
<evidence type="ECO:0000313" key="2">
    <source>
        <dbReference type="EMBL" id="PAX52524.1"/>
    </source>
</evidence>